<feature type="region of interest" description="Disordered" evidence="1">
    <location>
        <begin position="471"/>
        <end position="542"/>
    </location>
</feature>
<reference evidence="2 3" key="1">
    <citation type="submission" date="2023-02" db="EMBL/GenBank/DDBJ databases">
        <title>LHISI_Scaffold_Assembly.</title>
        <authorList>
            <person name="Stuart O.P."/>
            <person name="Cleave R."/>
            <person name="Magrath M.J.L."/>
            <person name="Mikheyev A.S."/>
        </authorList>
    </citation>
    <scope>NUCLEOTIDE SEQUENCE [LARGE SCALE GENOMIC DNA]</scope>
    <source>
        <strain evidence="2">Daus_M_001</strain>
        <tissue evidence="2">Leg muscle</tissue>
    </source>
</reference>
<feature type="region of interest" description="Disordered" evidence="1">
    <location>
        <begin position="711"/>
        <end position="735"/>
    </location>
</feature>
<feature type="compositionally biased region" description="Basic and acidic residues" evidence="1">
    <location>
        <begin position="609"/>
        <end position="623"/>
    </location>
</feature>
<feature type="region of interest" description="Disordered" evidence="1">
    <location>
        <begin position="901"/>
        <end position="977"/>
    </location>
</feature>
<feature type="compositionally biased region" description="Basic and acidic residues" evidence="1">
    <location>
        <begin position="508"/>
        <end position="532"/>
    </location>
</feature>
<protein>
    <submittedName>
        <fullName evidence="2">Uncharacterized protein</fullName>
    </submittedName>
</protein>
<dbReference type="EMBL" id="JARBHB010000011">
    <property type="protein sequence ID" value="KAJ8872619.1"/>
    <property type="molecule type" value="Genomic_DNA"/>
</dbReference>
<keyword evidence="3" id="KW-1185">Reference proteome</keyword>
<evidence type="ECO:0000256" key="1">
    <source>
        <dbReference type="SAM" id="MobiDB-lite"/>
    </source>
</evidence>
<accession>A0ABQ9GKT5</accession>
<feature type="compositionally biased region" description="Acidic residues" evidence="1">
    <location>
        <begin position="495"/>
        <end position="507"/>
    </location>
</feature>
<feature type="region of interest" description="Disordered" evidence="1">
    <location>
        <begin position="825"/>
        <end position="845"/>
    </location>
</feature>
<feature type="compositionally biased region" description="Low complexity" evidence="1">
    <location>
        <begin position="560"/>
        <end position="572"/>
    </location>
</feature>
<evidence type="ECO:0000313" key="2">
    <source>
        <dbReference type="EMBL" id="KAJ8872619.1"/>
    </source>
</evidence>
<gene>
    <name evidence="2" type="ORF">PR048_026227</name>
</gene>
<evidence type="ECO:0000313" key="3">
    <source>
        <dbReference type="Proteomes" id="UP001159363"/>
    </source>
</evidence>
<name>A0ABQ9GKT5_9NEOP</name>
<feature type="region of interest" description="Disordered" evidence="1">
    <location>
        <begin position="560"/>
        <end position="659"/>
    </location>
</feature>
<sequence length="977" mass="107267">MFLNKAPAINFGHLCSIDPSVWKQQRSPRALCVSGFPRDQFGSHGAAVPLAVRLLASHQGEPDPNPPYRVIPGFSLVGIVPDDAAVFPPLHSGAAPFSPNSPLTGSQDLDIPPADYHTTGRCKETPLITLPIFTIKSVLRVHSIPPQFSPDTTILTHSSLHSSDITYSRPFTPRTPRLLSSTFNFAFHTQPDGVRQRLLAVQLWLVLRVDTTGARVRFSECFNLGHGSLGQRHDVRGITCTNQHSPVLRHSAEELFVYSRLCSCPEHEAIENTEDVAYFFTHGYQFRFVITGRVSVRPLPTYGMFTNFAVSLIVPTLLGLKLEKQLRIDGPLKDPSYFSWQVPYRLSYLASHIAFSESRALPVATTQNEGRVADLQTGGCEFATQFLRGRSFSSHVAHTWTVNLPTSRSNLSSSNDWLAMKDRVSKLQSVRKIALSTITIRRGRICSRTLSPEDVDVRHVPDLVETCRLVDHAGLSSDDDDGGGGEEGGGRGDNDEAEEEEEEEKEEPLDQRWGRVQEEEVGEERAREEQDMGQRSSSFLRRSSRPKISLTWVLRGDPSATPAATVTAVPAPDNNNKGDVIEEKTAPAAADQGRGLESRRGWSKASVQQRRDVGTGETGDPRENPPTSGHRPARFPHPKTRERPGLGSNPVAPDVWKASNLTTTPPRPLKIWAALNIEILRADGGDWGEYGSAPEFWAGGGRSREGPPTSGIVRHDSHMRGSGVARPGIEPGSPWWKAGRLTAQIPRPLGGRGGGIPKVLACRTMVYGGVYHAHDSCDGIPHKLDPAHGACNVPNYECYGVAEEPQKSAPPKRTLSEPSLAVCGVGRERARHRRSRTPRRKPDKHKARFGYEIQDVDAFLSKVSVLAPLTPSYSPSTVTSHFRNPAQVILTLLYIPLSTRYRTSKPSSPRPAPWRRSLPSLVHPRSLHTLPKPCSTPGCMQERGKREIPGETRSPMASSDAVAMNENPGSEPAGNQT</sequence>
<dbReference type="Proteomes" id="UP001159363">
    <property type="component" value="Chromosome 10"/>
</dbReference>
<comment type="caution">
    <text evidence="2">The sequence shown here is derived from an EMBL/GenBank/DDBJ whole genome shotgun (WGS) entry which is preliminary data.</text>
</comment>
<feature type="compositionally biased region" description="Basic residues" evidence="1">
    <location>
        <begin position="829"/>
        <end position="845"/>
    </location>
</feature>
<organism evidence="2 3">
    <name type="scientific">Dryococelus australis</name>
    <dbReference type="NCBI Taxonomy" id="614101"/>
    <lineage>
        <taxon>Eukaryota</taxon>
        <taxon>Metazoa</taxon>
        <taxon>Ecdysozoa</taxon>
        <taxon>Arthropoda</taxon>
        <taxon>Hexapoda</taxon>
        <taxon>Insecta</taxon>
        <taxon>Pterygota</taxon>
        <taxon>Neoptera</taxon>
        <taxon>Polyneoptera</taxon>
        <taxon>Phasmatodea</taxon>
        <taxon>Verophasmatodea</taxon>
        <taxon>Anareolatae</taxon>
        <taxon>Phasmatidae</taxon>
        <taxon>Eurycanthinae</taxon>
        <taxon>Dryococelus</taxon>
    </lineage>
</organism>
<proteinExistence type="predicted"/>